<feature type="transmembrane region" description="Helical" evidence="1">
    <location>
        <begin position="202"/>
        <end position="224"/>
    </location>
</feature>
<accession>A0A2M8P2J3</accession>
<organism evidence="2 3">
    <name type="scientific">Candidatus Thermofonsia Clade 1 bacterium</name>
    <dbReference type="NCBI Taxonomy" id="2364210"/>
    <lineage>
        <taxon>Bacteria</taxon>
        <taxon>Bacillati</taxon>
        <taxon>Chloroflexota</taxon>
        <taxon>Candidatus Thermofontia</taxon>
        <taxon>Candidatus Thermofonsia Clade 1</taxon>
    </lineage>
</organism>
<keyword evidence="1" id="KW-0812">Transmembrane</keyword>
<keyword evidence="1" id="KW-0472">Membrane</keyword>
<sequence>MFLFVFLPLAFCGLLTGALSTWLFDRSFYTDLFGAEGLYAALLSDNLDWQGALELGNSRLSPETSRAFGEALQASVTPAYIRDEVVRNINAVFDYFEDFSRGLELSWDLRPLKRGLSEAQITTFADTLVRALPRCAPNAPLPDSLLPTCIPPNQSVDQVAAQVRDRLPRFIESLPDFQPIGEPIPPNTETGSLLGGAVQATVGSGALSILIGALFAWLFVGVLAARSIKGLWAILGISLLMAAVPVLLIGVAITGGVAGGALTTGIETALGEAGVQSSQALREATFTAVQSAASRIGNGFLTYGGGATILAFVLLFLSAIMPKPRKRRDDFSSSDVITPLR</sequence>
<keyword evidence="1" id="KW-1133">Transmembrane helix</keyword>
<evidence type="ECO:0000256" key="1">
    <source>
        <dbReference type="SAM" id="Phobius"/>
    </source>
</evidence>
<feature type="transmembrane region" description="Helical" evidence="1">
    <location>
        <begin position="300"/>
        <end position="320"/>
    </location>
</feature>
<feature type="transmembrane region" description="Helical" evidence="1">
    <location>
        <begin position="231"/>
        <end position="253"/>
    </location>
</feature>
<dbReference type="AlphaFoldDB" id="A0A2M8P2J3"/>
<proteinExistence type="predicted"/>
<name>A0A2M8P2J3_9CHLR</name>
<evidence type="ECO:0000313" key="2">
    <source>
        <dbReference type="EMBL" id="PJF31754.1"/>
    </source>
</evidence>
<dbReference type="Proteomes" id="UP000228921">
    <property type="component" value="Unassembled WGS sequence"/>
</dbReference>
<dbReference type="EMBL" id="PGTK01000002">
    <property type="protein sequence ID" value="PJF31754.1"/>
    <property type="molecule type" value="Genomic_DNA"/>
</dbReference>
<gene>
    <name evidence="2" type="ORF">CUN51_02090</name>
</gene>
<comment type="caution">
    <text evidence="2">The sequence shown here is derived from an EMBL/GenBank/DDBJ whole genome shotgun (WGS) entry which is preliminary data.</text>
</comment>
<evidence type="ECO:0000313" key="3">
    <source>
        <dbReference type="Proteomes" id="UP000228921"/>
    </source>
</evidence>
<protein>
    <submittedName>
        <fullName evidence="2">Uncharacterized protein</fullName>
    </submittedName>
</protein>
<reference evidence="2 3" key="1">
    <citation type="submission" date="2017-11" db="EMBL/GenBank/DDBJ databases">
        <title>Evolution of Phototrophy in the Chloroflexi Phylum Driven by Horizontal Gene Transfer.</title>
        <authorList>
            <person name="Ward L.M."/>
            <person name="Hemp J."/>
            <person name="Shih P.M."/>
            <person name="Mcglynn S.E."/>
            <person name="Fischer W."/>
        </authorList>
    </citation>
    <scope>NUCLEOTIDE SEQUENCE [LARGE SCALE GENOMIC DNA]</scope>
    <source>
        <strain evidence="2">CP2_2F</strain>
    </source>
</reference>